<dbReference type="GO" id="GO:0005261">
    <property type="term" value="F:monoatomic cation channel activity"/>
    <property type="evidence" value="ECO:0007669"/>
    <property type="project" value="TreeGrafter"/>
</dbReference>
<keyword evidence="4" id="KW-1185">Reference proteome</keyword>
<dbReference type="InterPro" id="IPR046460">
    <property type="entry name" value="UNC80_C"/>
</dbReference>
<feature type="region of interest" description="Disordered" evidence="1">
    <location>
        <begin position="1212"/>
        <end position="1258"/>
    </location>
</feature>
<dbReference type="GO" id="GO:0034703">
    <property type="term" value="C:cation channel complex"/>
    <property type="evidence" value="ECO:0007669"/>
    <property type="project" value="TreeGrafter"/>
</dbReference>
<reference evidence="5" key="1">
    <citation type="submission" date="2022-11" db="UniProtKB">
        <authorList>
            <consortium name="WormBaseParasite"/>
        </authorList>
    </citation>
    <scope>IDENTIFICATION</scope>
</reference>
<feature type="domain" description="Protein UNC80 central region" evidence="2">
    <location>
        <begin position="1684"/>
        <end position="1729"/>
    </location>
</feature>
<name>A0A915D4K6_9BILA</name>
<feature type="domain" description="Protein UNC80 C-terminal" evidence="3">
    <location>
        <begin position="1759"/>
        <end position="2809"/>
    </location>
</feature>
<organism evidence="4 5">
    <name type="scientific">Ditylenchus dipsaci</name>
    <dbReference type="NCBI Taxonomy" id="166011"/>
    <lineage>
        <taxon>Eukaryota</taxon>
        <taxon>Metazoa</taxon>
        <taxon>Ecdysozoa</taxon>
        <taxon>Nematoda</taxon>
        <taxon>Chromadorea</taxon>
        <taxon>Rhabditida</taxon>
        <taxon>Tylenchina</taxon>
        <taxon>Tylenchomorpha</taxon>
        <taxon>Sphaerularioidea</taxon>
        <taxon>Anguinidae</taxon>
        <taxon>Anguininae</taxon>
        <taxon>Ditylenchus</taxon>
    </lineage>
</organism>
<dbReference type="Pfam" id="PF20262">
    <property type="entry name" value="UNC80_C"/>
    <property type="match status" value="1"/>
</dbReference>
<dbReference type="PANTHER" id="PTHR31781">
    <property type="entry name" value="UNC80"/>
    <property type="match status" value="1"/>
</dbReference>
<dbReference type="GO" id="GO:0030424">
    <property type="term" value="C:axon"/>
    <property type="evidence" value="ECO:0007669"/>
    <property type="project" value="TreeGrafter"/>
</dbReference>
<feature type="region of interest" description="Disordered" evidence="1">
    <location>
        <begin position="1085"/>
        <end position="1119"/>
    </location>
</feature>
<dbReference type="WBParaSite" id="jg15319">
    <property type="protein sequence ID" value="jg15319"/>
    <property type="gene ID" value="jg15319"/>
</dbReference>
<evidence type="ECO:0000259" key="2">
    <source>
        <dbReference type="Pfam" id="PF19424"/>
    </source>
</evidence>
<feature type="region of interest" description="Disordered" evidence="1">
    <location>
        <begin position="774"/>
        <end position="803"/>
    </location>
</feature>
<dbReference type="Pfam" id="PF19424">
    <property type="entry name" value="UNC80"/>
    <property type="match status" value="3"/>
</dbReference>
<evidence type="ECO:0000313" key="4">
    <source>
        <dbReference type="Proteomes" id="UP000887574"/>
    </source>
</evidence>
<feature type="compositionally biased region" description="Low complexity" evidence="1">
    <location>
        <begin position="1733"/>
        <end position="1743"/>
    </location>
</feature>
<evidence type="ECO:0000313" key="5">
    <source>
        <dbReference type="WBParaSite" id="jg15319"/>
    </source>
</evidence>
<feature type="domain" description="Protein UNC80 central region" evidence="2">
    <location>
        <begin position="854"/>
        <end position="1201"/>
    </location>
</feature>
<feature type="compositionally biased region" description="Polar residues" evidence="1">
    <location>
        <begin position="1218"/>
        <end position="1228"/>
    </location>
</feature>
<feature type="region of interest" description="Disordered" evidence="1">
    <location>
        <begin position="1"/>
        <end position="32"/>
    </location>
</feature>
<dbReference type="InterPro" id="IPR045852">
    <property type="entry name" value="UNC80_central"/>
</dbReference>
<dbReference type="PANTHER" id="PTHR31781:SF1">
    <property type="entry name" value="PROTEIN UNC-80 HOMOLOG"/>
    <property type="match status" value="1"/>
</dbReference>
<evidence type="ECO:0000256" key="1">
    <source>
        <dbReference type="SAM" id="MobiDB-lite"/>
    </source>
</evidence>
<feature type="region of interest" description="Disordered" evidence="1">
    <location>
        <begin position="2994"/>
        <end position="3015"/>
    </location>
</feature>
<feature type="region of interest" description="Disordered" evidence="1">
    <location>
        <begin position="539"/>
        <end position="567"/>
    </location>
</feature>
<dbReference type="Proteomes" id="UP000887574">
    <property type="component" value="Unplaced"/>
</dbReference>
<feature type="region of interest" description="Disordered" evidence="1">
    <location>
        <begin position="1474"/>
        <end position="1499"/>
    </location>
</feature>
<feature type="compositionally biased region" description="Basic and acidic residues" evidence="1">
    <location>
        <begin position="1110"/>
        <end position="1119"/>
    </location>
</feature>
<feature type="compositionally biased region" description="Polar residues" evidence="1">
    <location>
        <begin position="730"/>
        <end position="750"/>
    </location>
</feature>
<proteinExistence type="predicted"/>
<evidence type="ECO:0000259" key="3">
    <source>
        <dbReference type="Pfam" id="PF20262"/>
    </source>
</evidence>
<accession>A0A915D4K6</accession>
<feature type="region of interest" description="Disordered" evidence="1">
    <location>
        <begin position="1733"/>
        <end position="1761"/>
    </location>
</feature>
<dbReference type="GO" id="GO:0055080">
    <property type="term" value="P:monoatomic cation homeostasis"/>
    <property type="evidence" value="ECO:0007669"/>
    <property type="project" value="TreeGrafter"/>
</dbReference>
<feature type="region of interest" description="Disordered" evidence="1">
    <location>
        <begin position="718"/>
        <end position="750"/>
    </location>
</feature>
<feature type="compositionally biased region" description="Polar residues" evidence="1">
    <location>
        <begin position="784"/>
        <end position="800"/>
    </location>
</feature>
<feature type="domain" description="Protein UNC80 central region" evidence="2">
    <location>
        <begin position="1380"/>
        <end position="1677"/>
    </location>
</feature>
<protein>
    <submittedName>
        <fullName evidence="5">Uncharacterized protein</fullName>
    </submittedName>
</protein>
<feature type="compositionally biased region" description="Basic and acidic residues" evidence="1">
    <location>
        <begin position="7"/>
        <end position="29"/>
    </location>
</feature>
<sequence length="3040" mass="340255">MANAERQTQREKLSSIRKSRTDVFHHSPDSETDCSIKNMEEAMHLTTVEDGGSSFSSEIFQMSDKAPLVNLQDICSAASIDNSDFSVHNSSTKRSIQSNTSSIQNQKQALIVQSSSEFVINQLDPFASPTIKSPSGDDMCSLSSQQTVINRPTSDKQQYFQVSKGLEDRMGKETDSARSEKIAEMTFDNDPNEASFLDVAVLRCLLIKNWQEEGIFWAVKYILNRLTEMRHRNVSDTDTFRSRANSLPIGTAPRGSRIDVDYLTWADLQDKTDTIGKKLLSMGQKVANTNMISNDESIRLKVAFDGASKSSSKQNALKEDQLRRISINTLPATKKISPGMVSYQPRRYFPRSRSEPARLQGMEVMGIESNASAFSIVNVNSGAKETQSFMPEAIGSSTFIDKNGHLCLSVVLKTLGSLIEHCSVVRISEVVLNCVDTLLNMPNIDQQLFFVGIVKLLLRIYLHLGCANGCNEGMRTPQADFLRIKVKNLLLQMHKSNTNLLTEILKQHVMETQCHQLLDSIHAMTMFCQVEAERERESQRQLRASVKSRRRSSVTTSTDGRQPSYRNHFNETHAGIEGTMVGILLTPLISKLMKRKDDFSLPENMGLYNDVRMFIAYVQEKHGNPLRRTALSALAARTCATLADQLEVAAKTSNGDTRSLNESASGRLAAEGSVGSSTITSLAIGGAQRDNASLRRGLFVNKGKDRLLLEGNNVTPCLNVEEEKRDSDGESTGPSTPRQLPGSSIDESSNIGKIWRRGGKLQFALNLLKSVKNDNSEEDGWEESSGNPDESSADNLSSGVEGSKGRISFRAGQRLNSFSYKPCLSADNNSANDLQEKCCESQQESVPPFLPPRQLVIIRDIREGASRFTFLLETCRPGQMPDAPLVAAMMELKAPVLSRAVLLLECAHFIYRCNRGDWPEWTRVGNMQTRSAIIGAGSATAPPSSSFASRSGSRKTFLLQRAAGRHFYGWAVQIAGRLQKMLEEEQKHQKANEDKRKLRILDDLEDFLDDGTVNDPDGEGCPVALQLMACMLLFQISSFLRETFQLLPRSKVSHKNTSSTTGWEKLMSHRRWSILSNTFNQQTGSIHSINDLHPGMQPERRVSYSTADEESPRGSHDINADEQLLPLNDKKESHNLEASSHLLWTLRRFASRTRLFSQEQPTEEDLEQKKSIVVMQRPQGEAITKTSTTKSPPTSLQNVDAAVRRLAQGRQRLLKRGSPSTPQSILESTTRKRESLRIRKPSRSPLNGPPIEAEESNESAPLMLETRSSFVQRRRKTASFKSRLSRKVVQSMRIKNVGQAGEMGIDRPSVSSASATSSPDANLIARGASTRATLRDTLQPHTGGAKYSPSGYYVETTGTLVQPPINLSSSTCVTADQHFSPERRVMPPPLTIEDEEEEMIKNMPWIKVLIAVTNRFEVKKCTHERCCTKWCFERVYRQCRKMTKALQVVYDDNQDAIPALEKRPDHRKHLLESWQSHQENNKQQKRASNPRRESATVRQSGVDRVPLALRGLLIEKLNEIEESKAAKKESSQSVEPVDSAELSQKDSPILVFLKTQLLNIAHSPLSGLLKSTLIMSNDHYKQMVAVCWELLSHNDAHIVSSAASMFICCSVKTSEDCINIIKTDMSSQDASVRTQAVRRFFTLWRNKFHVWLKMEDNAQLLFKVPPPGIDFTLPSHLLESANFQWKQKQEMVKRAVREAEEKQSELRQRFPLLATAIVQQAAYEPALFYHQTNTQQQQQQMQNSDGNGEEEIQHTSSQQRQAVHQMPVAQPLFPSAILSVVPSIIEMFDDVQIDKNGASVGDVCRKIAWNCIVEDSGLFLRNFLEKFTTKARQEHLISLLRKLILTFRPLPSQMAYCLFNYLFGFIMFYVRTPCEGSDKSLSMALSLTWLIAPQVHGLYFKDLKQTLKKEQCDQAIMITANVPSAKKIIIHGPNSEQQILTDSLEFFNVPEEEVDQYFLMDSKTGILHNPSAYVRDFYFFHRSFYPQLTLLKMDPVVAQMKIRADAFQQKFQETGKVLLTHNALKYSPDSVIPQRIFFLHDEFTHLPSFPRRSVESCFGMYEGAMGTELQAMDSMHKFVWTVLISDMFEKMEDAFMFGDLHLFINVINGIMIIHCEDVLILRRCMATYISLAIHFNTLFASQGFFLIMPTILRCYSQRQTNSLFTQVVEFVCKQFYILHRKPFLLQMFGSVADMCDQNNNDLEINAMQVKAKYLFHLLLAMESMNELVDQIDILPLVSHPKPLKALDLCYRDDPNFFSILPDAVASCVTVCAFAPETKRSHQMLLIMQAIIPHFLKHLEEESTKLMNSPFALKHELTAYNTICVEMKALINSCDALSRGPTRTFDINPSSKEKKITSAGWDAADNSELQKEIFRGPRDSLLTLCAMFNSKAGIRLKELAKLAANDHSLRIPELLDHKCHAKLSEIAVSLLKIAPYDLNTMGCSVDWSVEANRSVLNVILRRLDKTISKIAKKQSIRRRANWASISSWLGGLYNTLTLYPYIAHLHPLKTICQMCLRLTIGDHSAGEENSSQTMGQTPPTILNGSTPPPIFCNTVLKLTAFLMQALGQFAFSLEFVCSSDGLGPLADRIEAILCHILVPLFLRAATPGKEAPQFHSKDIAFCLNLMHNSISSPLPKQSLAPMASTAFSTSLMRDSATRGSVSITDRGGHIATVSTTQRIVRDSIIQSILLALKVMILSFQKQMTPHWAKIARIVKDLVAKRAGGSALFSFIEFLVNVNLPISLIILPVVHNKLNQRPITEQEAHWQTEFRDLLSGNTDASANGCSSSESISGCYALLSKLSLELHQLKEDFSCRMMEAPRSHTPTATAGAELHSDSGSVSGTHFSYNRHENSNRRLSSTALAKIRSVTGTSSKLGSASTPQGTPAEIGHNIQDTTIHEGQEDDPCSISNEACHKSASLQGCARRLASLGVEDGAHSLEMREMLHRRTKSLNKRILRTSMVEQPAIITPLETAQVKTDLCGPVASPPSILSANKLSSMDQAGDRPRVVSFSTPKRDNYQTNEAINEVDSDEEYCITSKQHNV</sequence>